<evidence type="ECO:0000313" key="4">
    <source>
        <dbReference type="Proteomes" id="UP000516404"/>
    </source>
</evidence>
<keyword evidence="2" id="KW-0472">Membrane</keyword>
<reference evidence="3 4" key="1">
    <citation type="submission" date="2020-09" db="EMBL/GenBank/DDBJ databases">
        <title>Investigation of environmental microbes.</title>
        <authorList>
            <person name="Ou Y."/>
            <person name="Kang Q."/>
        </authorList>
    </citation>
    <scope>NUCLEOTIDE SEQUENCE [LARGE SCALE GENOMIC DNA]</scope>
    <source>
        <strain evidence="3 4">KJZ-14</strain>
    </source>
</reference>
<keyword evidence="4" id="KW-1185">Reference proteome</keyword>
<protein>
    <submittedName>
        <fullName evidence="3">Uncharacterized protein</fullName>
    </submittedName>
</protein>
<evidence type="ECO:0000256" key="1">
    <source>
        <dbReference type="SAM" id="MobiDB-lite"/>
    </source>
</evidence>
<dbReference type="Proteomes" id="UP000516404">
    <property type="component" value="Chromosome"/>
</dbReference>
<feature type="compositionally biased region" description="Polar residues" evidence="1">
    <location>
        <begin position="27"/>
        <end position="36"/>
    </location>
</feature>
<dbReference type="EMBL" id="CP061539">
    <property type="protein sequence ID" value="QNV38381.1"/>
    <property type="molecule type" value="Genomic_DNA"/>
</dbReference>
<feature type="transmembrane region" description="Helical" evidence="2">
    <location>
        <begin position="344"/>
        <end position="365"/>
    </location>
</feature>
<sequence length="438" mass="47748">MPSQQNRFEDPDATEIFSAAVDDHTRPMNTTEQSLPKVTPLNDDYGDGNWENPEVPAYTQDSDYAQHHQSVAAYSAPVAQPVKPSPQAFYPAHHQVSHNYAEQLHSYIRNEEVQEVAAYSPERRTRRAPILAKTRRALCIILAPFFLLSGVASALAYWTQQTIIDPQGFSQISSSMAHNADFQSSLANSVADDVMNSSSVQSVLGDGNSTAWYGSAQNWLHDQVNTTVHDSAQAVVTNDNYPQTWETVMNDTHNYLFNGEVKPAALDLNYLYDQVDQTIGQPLGIDINADADQKLVLLDGSDGGYPINSFAQRLTNFAASWKILTGITAALGLAMFALWPKNRFLFTAIVGFIGAAILWIFSMLASGATWGLGSLNIPTNTGKTFMNQLVQTLSGSVAEFAKMLATNVALVSAVCLLLAIAISVVSYGVRATTSARTR</sequence>
<dbReference type="RefSeq" id="WP_190725056.1">
    <property type="nucleotide sequence ID" value="NZ_CP061539.1"/>
</dbReference>
<keyword evidence="2" id="KW-0812">Transmembrane</keyword>
<dbReference type="KEGG" id="rter:IDM49_03675"/>
<feature type="transmembrane region" description="Helical" evidence="2">
    <location>
        <begin position="408"/>
        <end position="429"/>
    </location>
</feature>
<dbReference type="AlphaFoldDB" id="A0A7H2BFD5"/>
<keyword evidence="2" id="KW-1133">Transmembrane helix</keyword>
<feature type="region of interest" description="Disordered" evidence="1">
    <location>
        <begin position="19"/>
        <end position="49"/>
    </location>
</feature>
<gene>
    <name evidence="3" type="ORF">IDM49_03675</name>
</gene>
<evidence type="ECO:0000313" key="3">
    <source>
        <dbReference type="EMBL" id="QNV38381.1"/>
    </source>
</evidence>
<name>A0A7H2BFD5_9MICC</name>
<feature type="transmembrane region" description="Helical" evidence="2">
    <location>
        <begin position="319"/>
        <end position="339"/>
    </location>
</feature>
<proteinExistence type="predicted"/>
<evidence type="ECO:0000256" key="2">
    <source>
        <dbReference type="SAM" id="Phobius"/>
    </source>
</evidence>
<accession>A0A7H2BFD5</accession>
<feature type="transmembrane region" description="Helical" evidence="2">
    <location>
        <begin position="137"/>
        <end position="158"/>
    </location>
</feature>
<organism evidence="3 4">
    <name type="scientific">Rothia terrae</name>
    <dbReference type="NCBI Taxonomy" id="396015"/>
    <lineage>
        <taxon>Bacteria</taxon>
        <taxon>Bacillati</taxon>
        <taxon>Actinomycetota</taxon>
        <taxon>Actinomycetes</taxon>
        <taxon>Micrococcales</taxon>
        <taxon>Micrococcaceae</taxon>
        <taxon>Rothia</taxon>
    </lineage>
</organism>
<dbReference type="GeneID" id="96623326"/>